<dbReference type="InterPro" id="IPR002514">
    <property type="entry name" value="Transposase_8"/>
</dbReference>
<protein>
    <submittedName>
        <fullName evidence="2">Transposase</fullName>
    </submittedName>
</protein>
<dbReference type="Proteomes" id="UP001139333">
    <property type="component" value="Unassembled WGS sequence"/>
</dbReference>
<comment type="similarity">
    <text evidence="1">Belongs to the transposase 8 family.</text>
</comment>
<dbReference type="RefSeq" id="WP_248996423.1">
    <property type="nucleotide sequence ID" value="NZ_JAKIKP010000011.1"/>
</dbReference>
<gene>
    <name evidence="2" type="ORF">L2672_13810</name>
</gene>
<dbReference type="EMBL" id="JAKIKP010000011">
    <property type="protein sequence ID" value="MCL1143754.1"/>
    <property type="molecule type" value="Genomic_DNA"/>
</dbReference>
<evidence type="ECO:0000256" key="1">
    <source>
        <dbReference type="ARBA" id="ARBA00009964"/>
    </source>
</evidence>
<dbReference type="GO" id="GO:0003677">
    <property type="term" value="F:DNA binding"/>
    <property type="evidence" value="ECO:0007669"/>
    <property type="project" value="InterPro"/>
</dbReference>
<evidence type="ECO:0000313" key="2">
    <source>
        <dbReference type="EMBL" id="MCL1143754.1"/>
    </source>
</evidence>
<dbReference type="Gene3D" id="1.10.10.60">
    <property type="entry name" value="Homeodomain-like"/>
    <property type="match status" value="1"/>
</dbReference>
<name>A0A9X1ZK53_9GAMM</name>
<sequence>MKNSINNRYSDSLINEVVSQVKSKRRLLSEVAKEYGIASRTVYQWVKVTEEPTQQKKVQIADQIAALQLQIQDLNKQLQMIA</sequence>
<organism evidence="2 3">
    <name type="scientific">Shewanella gaetbuli</name>
    <dbReference type="NCBI Taxonomy" id="220752"/>
    <lineage>
        <taxon>Bacteria</taxon>
        <taxon>Pseudomonadati</taxon>
        <taxon>Pseudomonadota</taxon>
        <taxon>Gammaproteobacteria</taxon>
        <taxon>Alteromonadales</taxon>
        <taxon>Shewanellaceae</taxon>
        <taxon>Shewanella</taxon>
    </lineage>
</organism>
<dbReference type="InterPro" id="IPR009057">
    <property type="entry name" value="Homeodomain-like_sf"/>
</dbReference>
<proteinExistence type="inferred from homology"/>
<reference evidence="2" key="1">
    <citation type="submission" date="2022-01" db="EMBL/GenBank/DDBJ databases">
        <title>Whole genome-based taxonomy of the Shewanellaceae.</title>
        <authorList>
            <person name="Martin-Rodriguez A.J."/>
        </authorList>
    </citation>
    <scope>NUCLEOTIDE SEQUENCE</scope>
    <source>
        <strain evidence="2">DSM 16422</strain>
    </source>
</reference>
<keyword evidence="3" id="KW-1185">Reference proteome</keyword>
<dbReference type="SUPFAM" id="SSF46689">
    <property type="entry name" value="Homeodomain-like"/>
    <property type="match status" value="1"/>
</dbReference>
<dbReference type="GO" id="GO:0004803">
    <property type="term" value="F:transposase activity"/>
    <property type="evidence" value="ECO:0007669"/>
    <property type="project" value="InterPro"/>
</dbReference>
<dbReference type="GO" id="GO:0006313">
    <property type="term" value="P:DNA transposition"/>
    <property type="evidence" value="ECO:0007669"/>
    <property type="project" value="InterPro"/>
</dbReference>
<dbReference type="AlphaFoldDB" id="A0A9X1ZK53"/>
<evidence type="ECO:0000313" key="3">
    <source>
        <dbReference type="Proteomes" id="UP001139333"/>
    </source>
</evidence>
<comment type="caution">
    <text evidence="2">The sequence shown here is derived from an EMBL/GenBank/DDBJ whole genome shotgun (WGS) entry which is preliminary data.</text>
</comment>
<accession>A0A9X1ZK53</accession>
<dbReference type="Pfam" id="PF01527">
    <property type="entry name" value="HTH_Tnp_1"/>
    <property type="match status" value="1"/>
</dbReference>